<keyword evidence="2" id="KW-1185">Reference proteome</keyword>
<dbReference type="AlphaFoldDB" id="A0A3M7PQ78"/>
<organism evidence="1 2">
    <name type="scientific">Brachionus plicatilis</name>
    <name type="common">Marine rotifer</name>
    <name type="synonym">Brachionus muelleri</name>
    <dbReference type="NCBI Taxonomy" id="10195"/>
    <lineage>
        <taxon>Eukaryota</taxon>
        <taxon>Metazoa</taxon>
        <taxon>Spiralia</taxon>
        <taxon>Gnathifera</taxon>
        <taxon>Rotifera</taxon>
        <taxon>Eurotatoria</taxon>
        <taxon>Monogononta</taxon>
        <taxon>Pseudotrocha</taxon>
        <taxon>Ploima</taxon>
        <taxon>Brachionidae</taxon>
        <taxon>Brachionus</taxon>
    </lineage>
</organism>
<feature type="non-terminal residue" evidence="1">
    <location>
        <position position="1"/>
    </location>
</feature>
<name>A0A3M7PQ78_BRAPC</name>
<reference evidence="1 2" key="1">
    <citation type="journal article" date="2018" name="Sci. Rep.">
        <title>Genomic signatures of local adaptation to the degree of environmental predictability in rotifers.</title>
        <authorList>
            <person name="Franch-Gras L."/>
            <person name="Hahn C."/>
            <person name="Garcia-Roger E.M."/>
            <person name="Carmona M.J."/>
            <person name="Serra M."/>
            <person name="Gomez A."/>
        </authorList>
    </citation>
    <scope>NUCLEOTIDE SEQUENCE [LARGE SCALE GENOMIC DNA]</scope>
    <source>
        <strain evidence="1">HYR1</strain>
    </source>
</reference>
<gene>
    <name evidence="1" type="ORF">BpHYR1_005239</name>
</gene>
<dbReference type="Proteomes" id="UP000276133">
    <property type="component" value="Unassembled WGS sequence"/>
</dbReference>
<sequence length="70" mass="8231">LNIRKKIRLSWQRKLVENKPIGLSIVSADFQMSFKRQIIEHYPNRTKHKLIARINSKACAQASHETNLNF</sequence>
<evidence type="ECO:0000313" key="1">
    <source>
        <dbReference type="EMBL" id="RNA01154.1"/>
    </source>
</evidence>
<proteinExistence type="predicted"/>
<comment type="caution">
    <text evidence="1">The sequence shown here is derived from an EMBL/GenBank/DDBJ whole genome shotgun (WGS) entry which is preliminary data.</text>
</comment>
<protein>
    <submittedName>
        <fullName evidence="1">Uncharacterized protein</fullName>
    </submittedName>
</protein>
<accession>A0A3M7PQ78</accession>
<dbReference type="EMBL" id="REGN01009444">
    <property type="protein sequence ID" value="RNA01154.1"/>
    <property type="molecule type" value="Genomic_DNA"/>
</dbReference>
<evidence type="ECO:0000313" key="2">
    <source>
        <dbReference type="Proteomes" id="UP000276133"/>
    </source>
</evidence>